<dbReference type="InterPro" id="IPR011333">
    <property type="entry name" value="SKP1/BTB/POZ_sf"/>
</dbReference>
<dbReference type="SUPFAM" id="SSF54695">
    <property type="entry name" value="POZ domain"/>
    <property type="match status" value="1"/>
</dbReference>
<dbReference type="PROSITE" id="PS50097">
    <property type="entry name" value="BTB"/>
    <property type="match status" value="1"/>
</dbReference>
<reference evidence="3 4" key="1">
    <citation type="submission" date="2024-10" db="EMBL/GenBank/DDBJ databases">
        <authorList>
            <person name="Kim D."/>
        </authorList>
    </citation>
    <scope>NUCLEOTIDE SEQUENCE [LARGE SCALE GENOMIC DNA]</scope>
    <source>
        <strain evidence="3">BH-2024</strain>
    </source>
</reference>
<name>A0ABD2LQ78_9BILA</name>
<evidence type="ECO:0000313" key="4">
    <source>
        <dbReference type="Proteomes" id="UP001620626"/>
    </source>
</evidence>
<dbReference type="PROSITE" id="PS50144">
    <property type="entry name" value="MATH"/>
    <property type="match status" value="1"/>
</dbReference>
<dbReference type="Proteomes" id="UP001620626">
    <property type="component" value="Unassembled WGS sequence"/>
</dbReference>
<evidence type="ECO:0000313" key="3">
    <source>
        <dbReference type="EMBL" id="KAL3117405.1"/>
    </source>
</evidence>
<feature type="domain" description="MATH" evidence="2">
    <location>
        <begin position="239"/>
        <end position="368"/>
    </location>
</feature>
<protein>
    <recommendedName>
        <fullName evidence="5">BTB domain-containing protein</fullName>
    </recommendedName>
</protein>
<sequence length="382" mass="42968">MPSSKPGNLVDRMKLLLSEGENADVHFLVGKGKDKELLLAHKLILNSASDVFEAMFRFDSQNQKWENVSSDKPVEVTDVGVDAFKTMLEFIYSDDLSGLNGDNAIEVFYAAKKYNIPGLFTPCLQVPIPKLHNVFLAYAQARLFDLEALRWADEQCLQNGIECSAKSRRSMLGPALFKIRFPLIPKEDFSQSIFPSDVLTLEEVIGIYQFHCHSNLCDVPGGRCLLQFSTRQRISDRHKGTLVLEIDHFLAFTRQTSGFGRYSNAVYIRGLPWQMLAKVNIAPNGTEKFLGVFLSCQKTDINWHYSMSAILRILSQKNGTEDLMGNFDSVFDNKSNSIGYPNFIAFKELMNPGKGLYDKDEDKVTLTMAIGVKADNTKTDKS</sequence>
<gene>
    <name evidence="3" type="ORF">niasHT_000156</name>
</gene>
<accession>A0ABD2LQ78</accession>
<dbReference type="PANTHER" id="PTHR45774">
    <property type="entry name" value="BTB/POZ DOMAIN-CONTAINING"/>
    <property type="match status" value="1"/>
</dbReference>
<dbReference type="EMBL" id="JBICBT010000324">
    <property type="protein sequence ID" value="KAL3117405.1"/>
    <property type="molecule type" value="Genomic_DNA"/>
</dbReference>
<evidence type="ECO:0008006" key="5">
    <source>
        <dbReference type="Google" id="ProtNLM"/>
    </source>
</evidence>
<organism evidence="3 4">
    <name type="scientific">Heterodera trifolii</name>
    <dbReference type="NCBI Taxonomy" id="157864"/>
    <lineage>
        <taxon>Eukaryota</taxon>
        <taxon>Metazoa</taxon>
        <taxon>Ecdysozoa</taxon>
        <taxon>Nematoda</taxon>
        <taxon>Chromadorea</taxon>
        <taxon>Rhabditida</taxon>
        <taxon>Tylenchina</taxon>
        <taxon>Tylenchomorpha</taxon>
        <taxon>Tylenchoidea</taxon>
        <taxon>Heteroderidae</taxon>
        <taxon>Heteroderinae</taxon>
        <taxon>Heterodera</taxon>
    </lineage>
</organism>
<dbReference type="AlphaFoldDB" id="A0ABD2LQ78"/>
<comment type="caution">
    <text evidence="3">The sequence shown here is derived from an EMBL/GenBank/DDBJ whole genome shotgun (WGS) entry which is preliminary data.</text>
</comment>
<evidence type="ECO:0000259" key="1">
    <source>
        <dbReference type="PROSITE" id="PS50097"/>
    </source>
</evidence>
<dbReference type="Gene3D" id="2.60.210.10">
    <property type="entry name" value="Apoptosis, Tumor Necrosis Factor Receptor Associated Protein 2, Chain A"/>
    <property type="match status" value="1"/>
</dbReference>
<dbReference type="SMART" id="SM00061">
    <property type="entry name" value="MATH"/>
    <property type="match status" value="1"/>
</dbReference>
<dbReference type="InterPro" id="IPR000210">
    <property type="entry name" value="BTB/POZ_dom"/>
</dbReference>
<dbReference type="PANTHER" id="PTHR45774:SF3">
    <property type="entry name" value="BTB (POZ) DOMAIN-CONTAINING 2B-RELATED"/>
    <property type="match status" value="1"/>
</dbReference>
<keyword evidence="4" id="KW-1185">Reference proteome</keyword>
<evidence type="ECO:0000259" key="2">
    <source>
        <dbReference type="PROSITE" id="PS50144"/>
    </source>
</evidence>
<dbReference type="InterPro" id="IPR002083">
    <property type="entry name" value="MATH/TRAF_dom"/>
</dbReference>
<dbReference type="InterPro" id="IPR008974">
    <property type="entry name" value="TRAF-like"/>
</dbReference>
<dbReference type="SMART" id="SM00225">
    <property type="entry name" value="BTB"/>
    <property type="match status" value="1"/>
</dbReference>
<dbReference type="Pfam" id="PF22486">
    <property type="entry name" value="MATH_2"/>
    <property type="match status" value="1"/>
</dbReference>
<dbReference type="SUPFAM" id="SSF49599">
    <property type="entry name" value="TRAF domain-like"/>
    <property type="match status" value="1"/>
</dbReference>
<proteinExistence type="predicted"/>
<dbReference type="Gene3D" id="3.30.710.10">
    <property type="entry name" value="Potassium Channel Kv1.1, Chain A"/>
    <property type="match status" value="1"/>
</dbReference>
<feature type="domain" description="BTB" evidence="1">
    <location>
        <begin position="23"/>
        <end position="97"/>
    </location>
</feature>
<dbReference type="Pfam" id="PF00651">
    <property type="entry name" value="BTB"/>
    <property type="match status" value="1"/>
</dbReference>